<dbReference type="EMBL" id="ASHM01146748">
    <property type="protein sequence ID" value="PNX62289.1"/>
    <property type="molecule type" value="Genomic_DNA"/>
</dbReference>
<reference evidence="1 2" key="2">
    <citation type="journal article" date="2017" name="Front. Plant Sci.">
        <title>Gene Classification and Mining of Molecular Markers Useful in Red Clover (Trifolium pratense) Breeding.</title>
        <authorList>
            <person name="Istvanek J."/>
            <person name="Dluhosova J."/>
            <person name="Dluhos P."/>
            <person name="Patkova L."/>
            <person name="Nedelnik J."/>
            <person name="Repkova J."/>
        </authorList>
    </citation>
    <scope>NUCLEOTIDE SEQUENCE [LARGE SCALE GENOMIC DNA]</scope>
    <source>
        <strain evidence="2">cv. Tatra</strain>
        <tissue evidence="1">Young leaves</tissue>
    </source>
</reference>
<dbReference type="Proteomes" id="UP000236291">
    <property type="component" value="Unassembled WGS sequence"/>
</dbReference>
<gene>
    <name evidence="1" type="ORF">L195_g061080</name>
</gene>
<reference evidence="1 2" key="1">
    <citation type="journal article" date="2014" name="Am. J. Bot.">
        <title>Genome assembly and annotation for red clover (Trifolium pratense; Fabaceae).</title>
        <authorList>
            <person name="Istvanek J."/>
            <person name="Jaros M."/>
            <person name="Krenek A."/>
            <person name="Repkova J."/>
        </authorList>
    </citation>
    <scope>NUCLEOTIDE SEQUENCE [LARGE SCALE GENOMIC DNA]</scope>
    <source>
        <strain evidence="2">cv. Tatra</strain>
        <tissue evidence="1">Young leaves</tissue>
    </source>
</reference>
<sequence length="47" mass="5703">MKRFSARIAETLKLRKMKMTLTMLNTWLAMFQKKNKKKKKKSRTQSL</sequence>
<organism evidence="1 2">
    <name type="scientific">Trifolium pratense</name>
    <name type="common">Red clover</name>
    <dbReference type="NCBI Taxonomy" id="57577"/>
    <lineage>
        <taxon>Eukaryota</taxon>
        <taxon>Viridiplantae</taxon>
        <taxon>Streptophyta</taxon>
        <taxon>Embryophyta</taxon>
        <taxon>Tracheophyta</taxon>
        <taxon>Spermatophyta</taxon>
        <taxon>Magnoliopsida</taxon>
        <taxon>eudicotyledons</taxon>
        <taxon>Gunneridae</taxon>
        <taxon>Pentapetalae</taxon>
        <taxon>rosids</taxon>
        <taxon>fabids</taxon>
        <taxon>Fabales</taxon>
        <taxon>Fabaceae</taxon>
        <taxon>Papilionoideae</taxon>
        <taxon>50 kb inversion clade</taxon>
        <taxon>NPAAA clade</taxon>
        <taxon>Hologalegina</taxon>
        <taxon>IRL clade</taxon>
        <taxon>Trifolieae</taxon>
        <taxon>Trifolium</taxon>
    </lineage>
</organism>
<proteinExistence type="predicted"/>
<name>A0A2K3K7N1_TRIPR</name>
<evidence type="ECO:0000313" key="1">
    <source>
        <dbReference type="EMBL" id="PNX62289.1"/>
    </source>
</evidence>
<dbReference type="AlphaFoldDB" id="A0A2K3K7N1"/>
<protein>
    <submittedName>
        <fullName evidence="1">Uncharacterized protein</fullName>
    </submittedName>
</protein>
<evidence type="ECO:0000313" key="2">
    <source>
        <dbReference type="Proteomes" id="UP000236291"/>
    </source>
</evidence>
<comment type="caution">
    <text evidence="1">The sequence shown here is derived from an EMBL/GenBank/DDBJ whole genome shotgun (WGS) entry which is preliminary data.</text>
</comment>
<accession>A0A2K3K7N1</accession>